<dbReference type="Proteomes" id="UP000095283">
    <property type="component" value="Unplaced"/>
</dbReference>
<evidence type="ECO:0000313" key="1">
    <source>
        <dbReference type="Proteomes" id="UP000095283"/>
    </source>
</evidence>
<organism evidence="1 2">
    <name type="scientific">Heterorhabditis bacteriophora</name>
    <name type="common">Entomopathogenic nematode worm</name>
    <dbReference type="NCBI Taxonomy" id="37862"/>
    <lineage>
        <taxon>Eukaryota</taxon>
        <taxon>Metazoa</taxon>
        <taxon>Ecdysozoa</taxon>
        <taxon>Nematoda</taxon>
        <taxon>Chromadorea</taxon>
        <taxon>Rhabditida</taxon>
        <taxon>Rhabditina</taxon>
        <taxon>Rhabditomorpha</taxon>
        <taxon>Strongyloidea</taxon>
        <taxon>Heterorhabditidae</taxon>
        <taxon>Heterorhabditis</taxon>
    </lineage>
</organism>
<proteinExistence type="predicted"/>
<name>A0A1I7WGB0_HETBA</name>
<accession>A0A1I7WGB0</accession>
<dbReference type="AlphaFoldDB" id="A0A1I7WGB0"/>
<reference evidence="2" key="1">
    <citation type="submission" date="2016-11" db="UniProtKB">
        <authorList>
            <consortium name="WormBaseParasite"/>
        </authorList>
    </citation>
    <scope>IDENTIFICATION</scope>
</reference>
<dbReference type="WBParaSite" id="Hba_04022">
    <property type="protein sequence ID" value="Hba_04022"/>
    <property type="gene ID" value="Hba_04022"/>
</dbReference>
<protein>
    <submittedName>
        <fullName evidence="2">Uncharacterized protein</fullName>
    </submittedName>
</protein>
<keyword evidence="1" id="KW-1185">Reference proteome</keyword>
<evidence type="ECO:0000313" key="2">
    <source>
        <dbReference type="WBParaSite" id="Hba_04022"/>
    </source>
</evidence>
<sequence length="19" mass="2103">MCIFILFSLLSSTLSLNSI</sequence>